<evidence type="ECO:0000313" key="2">
    <source>
        <dbReference type="EMBL" id="KAL3836770.1"/>
    </source>
</evidence>
<dbReference type="AlphaFoldDB" id="A0ABD3TK58"/>
<protein>
    <submittedName>
        <fullName evidence="2">Uncharacterized protein</fullName>
    </submittedName>
</protein>
<reference evidence="2 3" key="1">
    <citation type="submission" date="2024-11" db="EMBL/GenBank/DDBJ databases">
        <title>Chromosome-level genome assembly of the freshwater bivalve Anodonta woodiana.</title>
        <authorList>
            <person name="Chen X."/>
        </authorList>
    </citation>
    <scope>NUCLEOTIDE SEQUENCE [LARGE SCALE GENOMIC DNA]</scope>
    <source>
        <strain evidence="2">MN2024</strain>
        <tissue evidence="2">Gills</tissue>
    </source>
</reference>
<organism evidence="2 3">
    <name type="scientific">Sinanodonta woodiana</name>
    <name type="common">Chinese pond mussel</name>
    <name type="synonym">Anodonta woodiana</name>
    <dbReference type="NCBI Taxonomy" id="1069815"/>
    <lineage>
        <taxon>Eukaryota</taxon>
        <taxon>Metazoa</taxon>
        <taxon>Spiralia</taxon>
        <taxon>Lophotrochozoa</taxon>
        <taxon>Mollusca</taxon>
        <taxon>Bivalvia</taxon>
        <taxon>Autobranchia</taxon>
        <taxon>Heteroconchia</taxon>
        <taxon>Palaeoheterodonta</taxon>
        <taxon>Unionida</taxon>
        <taxon>Unionoidea</taxon>
        <taxon>Unionidae</taxon>
        <taxon>Unioninae</taxon>
        <taxon>Sinanodonta</taxon>
    </lineage>
</organism>
<comment type="caution">
    <text evidence="2">The sequence shown here is derived from an EMBL/GenBank/DDBJ whole genome shotgun (WGS) entry which is preliminary data.</text>
</comment>
<dbReference type="EMBL" id="JBJQND010000018">
    <property type="protein sequence ID" value="KAL3836770.1"/>
    <property type="molecule type" value="Genomic_DNA"/>
</dbReference>
<gene>
    <name evidence="2" type="ORF">ACJMK2_022187</name>
</gene>
<evidence type="ECO:0000256" key="1">
    <source>
        <dbReference type="SAM" id="MobiDB-lite"/>
    </source>
</evidence>
<evidence type="ECO:0000313" key="3">
    <source>
        <dbReference type="Proteomes" id="UP001634394"/>
    </source>
</evidence>
<sequence length="70" mass="7688">MSEPDIVSCVKDEHDSSDSDNGNDVDTPVEYRLPGVEDIYSKTQIASCFCTKCVPVTNQEENICSNLSQS</sequence>
<dbReference type="Proteomes" id="UP001634394">
    <property type="component" value="Unassembled WGS sequence"/>
</dbReference>
<name>A0ABD3TK58_SINWO</name>
<proteinExistence type="predicted"/>
<keyword evidence="3" id="KW-1185">Reference proteome</keyword>
<accession>A0ABD3TK58</accession>
<feature type="region of interest" description="Disordered" evidence="1">
    <location>
        <begin position="1"/>
        <end position="29"/>
    </location>
</feature>